<evidence type="ECO:0000256" key="1">
    <source>
        <dbReference type="SAM" id="MobiDB-lite"/>
    </source>
</evidence>
<comment type="caution">
    <text evidence="2">The sequence shown here is derived from an EMBL/GenBank/DDBJ whole genome shotgun (WGS) entry which is preliminary data.</text>
</comment>
<gene>
    <name evidence="2" type="ORF">S06H3_37728</name>
</gene>
<feature type="compositionally biased region" description="Basic and acidic residues" evidence="1">
    <location>
        <begin position="71"/>
        <end position="84"/>
    </location>
</feature>
<dbReference type="AlphaFoldDB" id="X1M2G4"/>
<dbReference type="EMBL" id="BARV01022946">
    <property type="protein sequence ID" value="GAI25787.1"/>
    <property type="molecule type" value="Genomic_DNA"/>
</dbReference>
<name>X1M2G4_9ZZZZ</name>
<feature type="non-terminal residue" evidence="2">
    <location>
        <position position="125"/>
    </location>
</feature>
<organism evidence="2">
    <name type="scientific">marine sediment metagenome</name>
    <dbReference type="NCBI Taxonomy" id="412755"/>
    <lineage>
        <taxon>unclassified sequences</taxon>
        <taxon>metagenomes</taxon>
        <taxon>ecological metagenomes</taxon>
    </lineage>
</organism>
<protein>
    <submittedName>
        <fullName evidence="2">Uncharacterized protein</fullName>
    </submittedName>
</protein>
<accession>X1M2G4</accession>
<evidence type="ECO:0000313" key="2">
    <source>
        <dbReference type="EMBL" id="GAI25787.1"/>
    </source>
</evidence>
<sequence length="125" mass="13011">MNKVAIIIVSLTLVVVAGLSSCTTTSPSAGVPTQDGAPEAPQEVLLIWKSEPVSEVYPPDISGEVSLEPNKASERASGESRGDNDGLGITGFEVVATAGSSKDSMNFYLPECQWIDVIVSSSDLP</sequence>
<reference evidence="2" key="1">
    <citation type="journal article" date="2014" name="Front. Microbiol.">
        <title>High frequency of phylogenetically diverse reductive dehalogenase-homologous genes in deep subseafloor sedimentary metagenomes.</title>
        <authorList>
            <person name="Kawai M."/>
            <person name="Futagami T."/>
            <person name="Toyoda A."/>
            <person name="Takaki Y."/>
            <person name="Nishi S."/>
            <person name="Hori S."/>
            <person name="Arai W."/>
            <person name="Tsubouchi T."/>
            <person name="Morono Y."/>
            <person name="Uchiyama I."/>
            <person name="Ito T."/>
            <person name="Fujiyama A."/>
            <person name="Inagaki F."/>
            <person name="Takami H."/>
        </authorList>
    </citation>
    <scope>NUCLEOTIDE SEQUENCE</scope>
    <source>
        <strain evidence="2">Expedition CK06-06</strain>
    </source>
</reference>
<dbReference type="PROSITE" id="PS51257">
    <property type="entry name" value="PROKAR_LIPOPROTEIN"/>
    <property type="match status" value="1"/>
</dbReference>
<proteinExistence type="predicted"/>
<feature type="region of interest" description="Disordered" evidence="1">
    <location>
        <begin position="59"/>
        <end position="88"/>
    </location>
</feature>